<dbReference type="Proteomes" id="UP000231098">
    <property type="component" value="Unassembled WGS sequence"/>
</dbReference>
<evidence type="ECO:0000256" key="1">
    <source>
        <dbReference type="PIRSR" id="PIRSR004789-50"/>
    </source>
</evidence>
<dbReference type="Pfam" id="PF13277">
    <property type="entry name" value="YmdB"/>
    <property type="match status" value="1"/>
</dbReference>
<feature type="binding site" evidence="2">
    <location>
        <position position="40"/>
    </location>
    <ligand>
        <name>Fe cation</name>
        <dbReference type="ChEBI" id="CHEBI:24875"/>
        <label>1</label>
    </ligand>
</feature>
<feature type="binding site" evidence="2">
    <location>
        <position position="41"/>
    </location>
    <ligand>
        <name>Fe cation</name>
        <dbReference type="ChEBI" id="CHEBI:24875"/>
        <label>1</label>
    </ligand>
</feature>
<dbReference type="PANTHER" id="PTHR36303">
    <property type="entry name" value="2',3'-CYCLIC-NUCLEOTIDE 2'-PHOSPHODIESTERASE"/>
    <property type="match status" value="1"/>
</dbReference>
<feature type="active site" description="Proton donor" evidence="1">
    <location>
        <position position="69"/>
    </location>
</feature>
<dbReference type="GO" id="GO:0046872">
    <property type="term" value="F:metal ion binding"/>
    <property type="evidence" value="ECO:0007669"/>
    <property type="project" value="UniProtKB-KW"/>
</dbReference>
<keyword evidence="2" id="KW-0479">Metal-binding</keyword>
<feature type="binding site" evidence="2">
    <location>
        <position position="40"/>
    </location>
    <ligand>
        <name>Fe cation</name>
        <dbReference type="ChEBI" id="CHEBI:24875"/>
        <label>2</label>
    </ligand>
</feature>
<name>A0A2H0XBC7_UNCKA</name>
<dbReference type="PANTHER" id="PTHR36303:SF1">
    <property type="entry name" value="2',3'-CYCLIC-NUCLEOTIDE 2'-PHOSPHODIESTERASE"/>
    <property type="match status" value="1"/>
</dbReference>
<protein>
    <submittedName>
        <fullName evidence="3">Metallophosphoesterase</fullName>
    </submittedName>
</protein>
<dbReference type="Gene3D" id="3.60.21.10">
    <property type="match status" value="1"/>
</dbReference>
<gene>
    <name evidence="3" type="ORF">COT51_02970</name>
</gene>
<dbReference type="InterPro" id="IPR005235">
    <property type="entry name" value="YmdB-like"/>
</dbReference>
<accession>A0A2H0XBC7</accession>
<dbReference type="EMBL" id="PEYV01000051">
    <property type="protein sequence ID" value="PIS21398.1"/>
    <property type="molecule type" value="Genomic_DNA"/>
</dbReference>
<proteinExistence type="predicted"/>
<dbReference type="SUPFAM" id="SSF56300">
    <property type="entry name" value="Metallo-dependent phosphatases"/>
    <property type="match status" value="1"/>
</dbReference>
<feature type="binding site" evidence="2">
    <location>
        <position position="154"/>
    </location>
    <ligand>
        <name>Fe cation</name>
        <dbReference type="ChEBI" id="CHEBI:24875"/>
        <label>2</label>
    </ligand>
</feature>
<evidence type="ECO:0000313" key="3">
    <source>
        <dbReference type="EMBL" id="PIS21398.1"/>
    </source>
</evidence>
<evidence type="ECO:0000313" key="4">
    <source>
        <dbReference type="Proteomes" id="UP000231098"/>
    </source>
</evidence>
<sequence length="264" mass="28805">MIKILFIGDIVGKLGRQTVEKVLPSLKRSARVDLVIANAENLNHGKGASKERVQEMINLGIDAFTSGNHIFAIDSFADEIDELPVARPANWPEATPGKDRLVIDLGKKGKVLILNFIGRVFSDDECSSSAMITAEKILEEVQGEKYSAILVDFHGEATSEKAAFAYNFDGRISAFLGTHTHVSTADQRILPKGTAFVTDVGMVGSLNSSLGVSLESVIPRYKLPLPTKFEWNEEGEAVFNSVLVEIGESGKALKIERIDKFITK</sequence>
<evidence type="ECO:0000256" key="2">
    <source>
        <dbReference type="PIRSR" id="PIRSR004789-51"/>
    </source>
</evidence>
<feature type="binding site" evidence="2">
    <location>
        <position position="9"/>
    </location>
    <ligand>
        <name>Fe cation</name>
        <dbReference type="ChEBI" id="CHEBI:24875"/>
        <label>1</label>
    </ligand>
</feature>
<comment type="caution">
    <text evidence="3">The sequence shown here is derived from an EMBL/GenBank/DDBJ whole genome shotgun (WGS) entry which is preliminary data.</text>
</comment>
<dbReference type="InterPro" id="IPR029052">
    <property type="entry name" value="Metallo-depent_PP-like"/>
</dbReference>
<feature type="binding site" evidence="2">
    <location>
        <position position="68"/>
    </location>
    <ligand>
        <name>Fe cation</name>
        <dbReference type="ChEBI" id="CHEBI:24875"/>
        <label>2</label>
    </ligand>
</feature>
<organism evidence="3 4">
    <name type="scientific">candidate division WWE3 bacterium CG08_land_8_20_14_0_20_41_15</name>
    <dbReference type="NCBI Taxonomy" id="1975086"/>
    <lineage>
        <taxon>Bacteria</taxon>
        <taxon>Katanobacteria</taxon>
    </lineage>
</organism>
<dbReference type="GO" id="GO:0004113">
    <property type="term" value="F:2',3'-cyclic-nucleotide 3'-phosphodiesterase activity"/>
    <property type="evidence" value="ECO:0007669"/>
    <property type="project" value="TreeGrafter"/>
</dbReference>
<dbReference type="AlphaFoldDB" id="A0A2H0XBC7"/>
<feature type="binding site" evidence="2">
    <location>
        <position position="181"/>
    </location>
    <ligand>
        <name>Fe cation</name>
        <dbReference type="ChEBI" id="CHEBI:24875"/>
        <label>1</label>
    </ligand>
</feature>
<dbReference type="PIRSF" id="PIRSF004789">
    <property type="entry name" value="DR1281"/>
    <property type="match status" value="1"/>
</dbReference>
<reference evidence="4" key="1">
    <citation type="submission" date="2017-09" db="EMBL/GenBank/DDBJ databases">
        <title>Depth-based differentiation of microbial function through sediment-hosted aquifers and enrichment of novel symbionts in the deep terrestrial subsurface.</title>
        <authorList>
            <person name="Probst A.J."/>
            <person name="Ladd B."/>
            <person name="Jarett J.K."/>
            <person name="Geller-Mcgrath D.E."/>
            <person name="Sieber C.M.K."/>
            <person name="Emerson J.B."/>
            <person name="Anantharaman K."/>
            <person name="Thomas B.C."/>
            <person name="Malmstrom R."/>
            <person name="Stieglmeier M."/>
            <person name="Klingl A."/>
            <person name="Woyke T."/>
            <person name="Ryan C.M."/>
            <person name="Banfield J.F."/>
        </authorList>
    </citation>
    <scope>NUCLEOTIDE SEQUENCE [LARGE SCALE GENOMIC DNA]</scope>
</reference>
<feature type="binding site" evidence="2">
    <location>
        <position position="179"/>
    </location>
    <ligand>
        <name>Fe cation</name>
        <dbReference type="ChEBI" id="CHEBI:24875"/>
        <label>2</label>
    </ligand>
</feature>